<feature type="transmembrane region" description="Helical" evidence="5">
    <location>
        <begin position="208"/>
        <end position="228"/>
    </location>
</feature>
<sequence length="285" mass="31083">MADRCTKVTPQCPVEATVYGYRPNLGGNAFFLAIFAICTVVQIVLALKYRARRSFSVVMAIGTAGEAIGYAGRVMMHSNPWSGPGFKTQIVCLIFCPTFLAAAIYLTLKHLVIHFGAIKSRLKPQLYTWIFVSCDIVSILTQSAGGGVAASAEDNPKTVELGDNLMIAGLAFQVFTMFVCMCLAAEFGYKVYRQPVGVEKSRELSGKFNYYAICCSVAFVAIFIRCVYRLPEMAGGWGNSLMRNETAFMVLDGMMIAIAIILLTIAHPAIFFPEASQNSLPRLGS</sequence>
<evidence type="ECO:0000256" key="3">
    <source>
        <dbReference type="ARBA" id="ARBA00022989"/>
    </source>
</evidence>
<name>A0A6A7BV44_9PEZI</name>
<dbReference type="Pfam" id="PF04479">
    <property type="entry name" value="RTA1"/>
    <property type="match status" value="1"/>
</dbReference>
<keyword evidence="4 5" id="KW-0472">Membrane</keyword>
<dbReference type="Proteomes" id="UP000799421">
    <property type="component" value="Unassembled WGS sequence"/>
</dbReference>
<feature type="transmembrane region" description="Helical" evidence="5">
    <location>
        <begin position="126"/>
        <end position="145"/>
    </location>
</feature>
<dbReference type="AlphaFoldDB" id="A0A6A7BV44"/>
<feature type="transmembrane region" description="Helical" evidence="5">
    <location>
        <begin position="88"/>
        <end position="106"/>
    </location>
</feature>
<accession>A0A6A7BV44</accession>
<dbReference type="PANTHER" id="PTHR31465:SF8">
    <property type="entry name" value="DOMAIN PROTEIN, PUTATIVE (AFU_ORTHOLOGUE AFUA_6G14140)-RELATED"/>
    <property type="match status" value="1"/>
</dbReference>
<evidence type="ECO:0000313" key="7">
    <source>
        <dbReference type="Proteomes" id="UP000799421"/>
    </source>
</evidence>
<dbReference type="PANTHER" id="PTHR31465">
    <property type="entry name" value="PROTEIN RTA1-RELATED"/>
    <property type="match status" value="1"/>
</dbReference>
<evidence type="ECO:0000313" key="6">
    <source>
        <dbReference type="EMBL" id="KAF2858952.1"/>
    </source>
</evidence>
<proteinExistence type="predicted"/>
<feature type="transmembrane region" description="Helical" evidence="5">
    <location>
        <begin position="29"/>
        <end position="47"/>
    </location>
</feature>
<comment type="subcellular location">
    <subcellularLocation>
        <location evidence="1">Membrane</location>
        <topology evidence="1">Multi-pass membrane protein</topology>
    </subcellularLocation>
</comment>
<dbReference type="EMBL" id="MU006000">
    <property type="protein sequence ID" value="KAF2858952.1"/>
    <property type="molecule type" value="Genomic_DNA"/>
</dbReference>
<evidence type="ECO:0000256" key="2">
    <source>
        <dbReference type="ARBA" id="ARBA00022692"/>
    </source>
</evidence>
<dbReference type="GO" id="GO:0005886">
    <property type="term" value="C:plasma membrane"/>
    <property type="evidence" value="ECO:0007669"/>
    <property type="project" value="TreeGrafter"/>
</dbReference>
<keyword evidence="2 5" id="KW-0812">Transmembrane</keyword>
<evidence type="ECO:0000256" key="1">
    <source>
        <dbReference type="ARBA" id="ARBA00004141"/>
    </source>
</evidence>
<feature type="transmembrane region" description="Helical" evidence="5">
    <location>
        <begin position="165"/>
        <end position="187"/>
    </location>
</feature>
<evidence type="ECO:0000256" key="5">
    <source>
        <dbReference type="SAM" id="Phobius"/>
    </source>
</evidence>
<evidence type="ECO:0000256" key="4">
    <source>
        <dbReference type="ARBA" id="ARBA00023136"/>
    </source>
</evidence>
<keyword evidence="7" id="KW-1185">Reference proteome</keyword>
<gene>
    <name evidence="6" type="ORF">K470DRAFT_250285</name>
</gene>
<feature type="transmembrane region" description="Helical" evidence="5">
    <location>
        <begin position="248"/>
        <end position="272"/>
    </location>
</feature>
<dbReference type="GO" id="GO:0000324">
    <property type="term" value="C:fungal-type vacuole"/>
    <property type="evidence" value="ECO:0007669"/>
    <property type="project" value="TreeGrafter"/>
</dbReference>
<dbReference type="OrthoDB" id="4521223at2759"/>
<dbReference type="InterPro" id="IPR007568">
    <property type="entry name" value="RTA1"/>
</dbReference>
<protein>
    <submittedName>
        <fullName evidence="6">RTA1-domain-containing protein</fullName>
    </submittedName>
</protein>
<keyword evidence="3 5" id="KW-1133">Transmembrane helix</keyword>
<feature type="transmembrane region" description="Helical" evidence="5">
    <location>
        <begin position="54"/>
        <end position="76"/>
    </location>
</feature>
<reference evidence="6" key="1">
    <citation type="journal article" date="2020" name="Stud. Mycol.">
        <title>101 Dothideomycetes genomes: a test case for predicting lifestyles and emergence of pathogens.</title>
        <authorList>
            <person name="Haridas S."/>
            <person name="Albert R."/>
            <person name="Binder M."/>
            <person name="Bloem J."/>
            <person name="Labutti K."/>
            <person name="Salamov A."/>
            <person name="Andreopoulos B."/>
            <person name="Baker S."/>
            <person name="Barry K."/>
            <person name="Bills G."/>
            <person name="Bluhm B."/>
            <person name="Cannon C."/>
            <person name="Castanera R."/>
            <person name="Culley D."/>
            <person name="Daum C."/>
            <person name="Ezra D."/>
            <person name="Gonzalez J."/>
            <person name="Henrissat B."/>
            <person name="Kuo A."/>
            <person name="Liang C."/>
            <person name="Lipzen A."/>
            <person name="Lutzoni F."/>
            <person name="Magnuson J."/>
            <person name="Mondo S."/>
            <person name="Nolan M."/>
            <person name="Ohm R."/>
            <person name="Pangilinan J."/>
            <person name="Park H.-J."/>
            <person name="Ramirez L."/>
            <person name="Alfaro M."/>
            <person name="Sun H."/>
            <person name="Tritt A."/>
            <person name="Yoshinaga Y."/>
            <person name="Zwiers L.-H."/>
            <person name="Turgeon B."/>
            <person name="Goodwin S."/>
            <person name="Spatafora J."/>
            <person name="Crous P."/>
            <person name="Grigoriev I."/>
        </authorList>
    </citation>
    <scope>NUCLEOTIDE SEQUENCE</scope>
    <source>
        <strain evidence="6">CBS 480.64</strain>
    </source>
</reference>
<organism evidence="6 7">
    <name type="scientific">Piedraia hortae CBS 480.64</name>
    <dbReference type="NCBI Taxonomy" id="1314780"/>
    <lineage>
        <taxon>Eukaryota</taxon>
        <taxon>Fungi</taxon>
        <taxon>Dikarya</taxon>
        <taxon>Ascomycota</taxon>
        <taxon>Pezizomycotina</taxon>
        <taxon>Dothideomycetes</taxon>
        <taxon>Dothideomycetidae</taxon>
        <taxon>Capnodiales</taxon>
        <taxon>Piedraiaceae</taxon>
        <taxon>Piedraia</taxon>
    </lineage>
</organism>